<feature type="binding site" evidence="17">
    <location>
        <position position="9"/>
    </location>
    <ligand>
        <name>[4Fe-4S] cluster</name>
        <dbReference type="ChEBI" id="CHEBI:49883"/>
    </ligand>
</feature>
<comment type="function">
    <text evidence="1 17">Catalyzes the conversion of epoxyqueuosine (oQ) to queuosine (Q), which is a hypermodified base found in the wobble positions of tRNA(Asp), tRNA(Asn), tRNA(His) and tRNA(Tyr).</text>
</comment>
<evidence type="ECO:0000256" key="13">
    <source>
        <dbReference type="ARBA" id="ARBA00023157"/>
    </source>
</evidence>
<reference evidence="20" key="1">
    <citation type="submission" date="2018-05" db="EMBL/GenBank/DDBJ databases">
        <title>Genome Sequencing of selected type strains of the family Eggerthellaceae.</title>
        <authorList>
            <person name="Danylec N."/>
            <person name="Stoll D.A."/>
            <person name="Doetsch A."/>
            <person name="Huch M."/>
        </authorList>
    </citation>
    <scope>NUCLEOTIDE SEQUENCE [LARGE SCALE GENOMIC DNA]</scope>
    <source>
        <strain evidence="20">DSM 24851</strain>
    </source>
</reference>
<evidence type="ECO:0000256" key="3">
    <source>
        <dbReference type="ARBA" id="ARBA00008207"/>
    </source>
</evidence>
<comment type="catalytic activity">
    <reaction evidence="16 17">
        <text>epoxyqueuosine(34) in tRNA + AH2 = queuosine(34) in tRNA + A + H2O</text>
        <dbReference type="Rhea" id="RHEA:32159"/>
        <dbReference type="Rhea" id="RHEA-COMP:18571"/>
        <dbReference type="Rhea" id="RHEA-COMP:18582"/>
        <dbReference type="ChEBI" id="CHEBI:13193"/>
        <dbReference type="ChEBI" id="CHEBI:15377"/>
        <dbReference type="ChEBI" id="CHEBI:17499"/>
        <dbReference type="ChEBI" id="CHEBI:194431"/>
        <dbReference type="ChEBI" id="CHEBI:194443"/>
        <dbReference type="EC" id="1.17.99.6"/>
    </reaction>
</comment>
<dbReference type="RefSeq" id="WP_123209603.1">
    <property type="nucleotide sequence ID" value="NZ_JBHTHO010000025.1"/>
</dbReference>
<keyword evidence="20" id="KW-1185">Reference proteome</keyword>
<dbReference type="GO" id="GO:0008616">
    <property type="term" value="P:tRNA queuosine(34) biosynthetic process"/>
    <property type="evidence" value="ECO:0007669"/>
    <property type="project" value="UniProtKB-UniRule"/>
</dbReference>
<feature type="binding site" evidence="17">
    <location>
        <position position="8"/>
    </location>
    <ligand>
        <name>[4Fe-4S] cluster</name>
        <dbReference type="ChEBI" id="CHEBI:49883"/>
    </ligand>
</feature>
<evidence type="ECO:0000256" key="16">
    <source>
        <dbReference type="ARBA" id="ARBA00047415"/>
    </source>
</evidence>
<comment type="caution">
    <text evidence="19">The sequence shown here is derived from an EMBL/GenBank/DDBJ whole genome shotgun (WGS) entry which is preliminary data.</text>
</comment>
<accession>A0A3N0ASL9</accession>
<keyword evidence="14 17" id="KW-0676">Redox-active center</keyword>
<evidence type="ECO:0000256" key="8">
    <source>
        <dbReference type="ARBA" id="ARBA00022723"/>
    </source>
</evidence>
<keyword evidence="11 17" id="KW-0408">Iron</keyword>
<protein>
    <recommendedName>
        <fullName evidence="5 17">Epoxyqueuosine reductase QueH</fullName>
        <ecNumber evidence="4 17">1.17.99.6</ecNumber>
    </recommendedName>
    <alternativeName>
        <fullName evidence="15 17">Queuosine biosynthesis protein QueH</fullName>
    </alternativeName>
</protein>
<keyword evidence="18" id="KW-0175">Coiled coil</keyword>
<dbReference type="GO" id="GO:0052693">
    <property type="term" value="F:epoxyqueuosine reductase activity"/>
    <property type="evidence" value="ECO:0007669"/>
    <property type="project" value="UniProtKB-UniRule"/>
</dbReference>
<keyword evidence="8 17" id="KW-0479">Metal-binding</keyword>
<sequence>MRLLLHACCGPCSLEPLRLLLEEGHDITIAYMNSNIHPQAEYEHRRDTLMEFAREQGIPVVEGVYSPKAWANTAGVYANDPAMRPWRCRACYRQRLDEACDYALTNGFDGVATTLTVSPYQYTDIIREELEAACALRGLVPVFRDYTDQYPEATRRSKALGMYRQNYCGCAVSKKEAEQEREERRIERAAAKAAKLAAEAPKRAAAEAARAKKRAERQAYAEKRAAQRAALKAYKQAHPSDAQDE</sequence>
<proteinExistence type="inferred from homology"/>
<gene>
    <name evidence="17" type="primary">queH</name>
    <name evidence="19" type="ORF">DMP06_10070</name>
</gene>
<dbReference type="Pfam" id="PF02677">
    <property type="entry name" value="QueH"/>
    <property type="match status" value="1"/>
</dbReference>
<evidence type="ECO:0000256" key="4">
    <source>
        <dbReference type="ARBA" id="ARBA00012622"/>
    </source>
</evidence>
<dbReference type="EC" id="1.17.99.6" evidence="4 17"/>
<feature type="binding site" evidence="17">
    <location>
        <position position="88"/>
    </location>
    <ligand>
        <name>[4Fe-4S] cluster</name>
        <dbReference type="ChEBI" id="CHEBI:49883"/>
    </ligand>
</feature>
<dbReference type="UniPathway" id="UPA00392"/>
<keyword evidence="12 17" id="KW-0411">Iron-sulfur</keyword>
<evidence type="ECO:0000313" key="19">
    <source>
        <dbReference type="EMBL" id="RNL37815.1"/>
    </source>
</evidence>
<evidence type="ECO:0000256" key="17">
    <source>
        <dbReference type="HAMAP-Rule" id="MF_02089"/>
    </source>
</evidence>
<keyword evidence="10 17" id="KW-0560">Oxidoreductase</keyword>
<dbReference type="AlphaFoldDB" id="A0A3N0ASL9"/>
<keyword evidence="7 17" id="KW-0819">tRNA processing</keyword>
<dbReference type="InterPro" id="IPR003828">
    <property type="entry name" value="QueH"/>
</dbReference>
<evidence type="ECO:0000256" key="11">
    <source>
        <dbReference type="ARBA" id="ARBA00023004"/>
    </source>
</evidence>
<keyword evidence="6 17" id="KW-0004">4Fe-4S</keyword>
<feature type="binding site" evidence="17">
    <location>
        <position position="91"/>
    </location>
    <ligand>
        <name>[4Fe-4S] cluster</name>
        <dbReference type="ChEBI" id="CHEBI:49883"/>
    </ligand>
</feature>
<keyword evidence="9 17" id="KW-0671">Queuosine biosynthesis</keyword>
<dbReference type="SUPFAM" id="SSF52402">
    <property type="entry name" value="Adenine nucleotide alpha hydrolases-like"/>
    <property type="match status" value="1"/>
</dbReference>
<dbReference type="EMBL" id="QIBX01000022">
    <property type="protein sequence ID" value="RNL37815.1"/>
    <property type="molecule type" value="Genomic_DNA"/>
</dbReference>
<dbReference type="GO" id="GO:0051539">
    <property type="term" value="F:4 iron, 4 sulfur cluster binding"/>
    <property type="evidence" value="ECO:0007669"/>
    <property type="project" value="UniProtKB-UniRule"/>
</dbReference>
<evidence type="ECO:0000313" key="20">
    <source>
        <dbReference type="Proteomes" id="UP000269591"/>
    </source>
</evidence>
<feature type="disulfide bond" description="Redox-active" evidence="17">
    <location>
        <begin position="168"/>
        <end position="170"/>
    </location>
</feature>
<dbReference type="Proteomes" id="UP000269591">
    <property type="component" value="Unassembled WGS sequence"/>
</dbReference>
<name>A0A3N0ASL9_9ACTN</name>
<dbReference type="PANTHER" id="PTHR36701">
    <property type="entry name" value="EPOXYQUEUOSINE REDUCTASE QUEH"/>
    <property type="match status" value="1"/>
</dbReference>
<evidence type="ECO:0000256" key="10">
    <source>
        <dbReference type="ARBA" id="ARBA00023002"/>
    </source>
</evidence>
<feature type="coiled-coil region" evidence="18">
    <location>
        <begin position="172"/>
        <end position="199"/>
    </location>
</feature>
<dbReference type="OrthoDB" id="9801033at2"/>
<dbReference type="HAMAP" id="MF_02089">
    <property type="entry name" value="QueH"/>
    <property type="match status" value="1"/>
</dbReference>
<evidence type="ECO:0000256" key="18">
    <source>
        <dbReference type="SAM" id="Coils"/>
    </source>
</evidence>
<dbReference type="PANTHER" id="PTHR36701:SF1">
    <property type="entry name" value="EPOXYQUEUOSINE REDUCTASE QUEH"/>
    <property type="match status" value="1"/>
</dbReference>
<keyword evidence="13 17" id="KW-1015">Disulfide bond</keyword>
<evidence type="ECO:0000256" key="9">
    <source>
        <dbReference type="ARBA" id="ARBA00022785"/>
    </source>
</evidence>
<evidence type="ECO:0000256" key="1">
    <source>
        <dbReference type="ARBA" id="ARBA00002268"/>
    </source>
</evidence>
<evidence type="ECO:0000256" key="7">
    <source>
        <dbReference type="ARBA" id="ARBA00022694"/>
    </source>
</evidence>
<organism evidence="19 20">
    <name type="scientific">Slackia equolifaciens</name>
    <dbReference type="NCBI Taxonomy" id="498718"/>
    <lineage>
        <taxon>Bacteria</taxon>
        <taxon>Bacillati</taxon>
        <taxon>Actinomycetota</taxon>
        <taxon>Coriobacteriia</taxon>
        <taxon>Eggerthellales</taxon>
        <taxon>Eggerthellaceae</taxon>
        <taxon>Slackia</taxon>
    </lineage>
</organism>
<evidence type="ECO:0000256" key="5">
    <source>
        <dbReference type="ARBA" id="ARBA00016895"/>
    </source>
</evidence>
<evidence type="ECO:0000256" key="6">
    <source>
        <dbReference type="ARBA" id="ARBA00022485"/>
    </source>
</evidence>
<comment type="similarity">
    <text evidence="3 17">Belongs to the QueH family.</text>
</comment>
<dbReference type="GO" id="GO:0046872">
    <property type="term" value="F:metal ion binding"/>
    <property type="evidence" value="ECO:0007669"/>
    <property type="project" value="UniProtKB-KW"/>
</dbReference>
<evidence type="ECO:0000256" key="2">
    <source>
        <dbReference type="ARBA" id="ARBA00004691"/>
    </source>
</evidence>
<evidence type="ECO:0000256" key="15">
    <source>
        <dbReference type="ARBA" id="ARBA00031446"/>
    </source>
</evidence>
<evidence type="ECO:0000256" key="12">
    <source>
        <dbReference type="ARBA" id="ARBA00023014"/>
    </source>
</evidence>
<evidence type="ECO:0000256" key="14">
    <source>
        <dbReference type="ARBA" id="ARBA00023284"/>
    </source>
</evidence>
<comment type="pathway">
    <text evidence="2 17">tRNA modification; tRNA-queuosine biosynthesis.</text>
</comment>